<sequence>MGQRKNTVTIHRSWWKRTVPLRVRHHSRLIFGSVFTLVVMAFVLGSFRIDPIIFTQESQEQKTHSRFNIIGTVDLFDLSVPHNIELGIRSGDYQLMINDYQRQGLKTWIAADITIDGTLIENVGVRLKGNSTLRELSENSRGWGRRGQMSNATFDNPSTLPFAVSFDKFEDGLAYQGREELAIRPARTGGTNINEALTLQLIADSGQISQDYIWINFSVNGYPDATRLVIENPDRRYAEAIGLGSGVLYKSRSDNRFRYLGDAPLFYESDFDQINAKATQDVTPVINLLKWLSDADAETFEKELANWVDIDSFSRYVATQDIVRNFDDMSGPGHNFLLWYDLVDEKFTVISWDMNLALGAGNFMGGFGGFGYGSGNVLKERFMRSIFRENISLAREELLSIWTDNNHAVRTLDRLTEVIPLSDTLSEEQFLMDVALTRRIVQFLR</sequence>
<evidence type="ECO:0000313" key="2">
    <source>
        <dbReference type="EMBL" id="PCJ41438.1"/>
    </source>
</evidence>
<gene>
    <name evidence="2" type="ORF">COA71_07715</name>
</gene>
<dbReference type="EMBL" id="NVWI01000005">
    <property type="protein sequence ID" value="PCJ41438.1"/>
    <property type="molecule type" value="Genomic_DNA"/>
</dbReference>
<keyword evidence="1" id="KW-0812">Transmembrane</keyword>
<dbReference type="InterPro" id="IPR014867">
    <property type="entry name" value="Spore_coat_CotH_CotH2/3/7"/>
</dbReference>
<protein>
    <recommendedName>
        <fullName evidence="4">Spore coat protein CotH</fullName>
    </recommendedName>
</protein>
<dbReference type="AlphaFoldDB" id="A0A2A5CD36"/>
<feature type="transmembrane region" description="Helical" evidence="1">
    <location>
        <begin position="29"/>
        <end position="49"/>
    </location>
</feature>
<dbReference type="PANTHER" id="PTHR40050">
    <property type="entry name" value="INNER SPORE COAT PROTEIN H"/>
    <property type="match status" value="1"/>
</dbReference>
<proteinExistence type="predicted"/>
<evidence type="ECO:0000256" key="1">
    <source>
        <dbReference type="SAM" id="Phobius"/>
    </source>
</evidence>
<evidence type="ECO:0000313" key="3">
    <source>
        <dbReference type="Proteomes" id="UP000228987"/>
    </source>
</evidence>
<dbReference type="Pfam" id="PF08757">
    <property type="entry name" value="CotH"/>
    <property type="match status" value="1"/>
</dbReference>
<accession>A0A2A5CD36</accession>
<dbReference type="PANTHER" id="PTHR40050:SF1">
    <property type="entry name" value="INNER SPORE COAT PROTEIN H"/>
    <property type="match status" value="1"/>
</dbReference>
<name>A0A2A5CD36_9GAMM</name>
<evidence type="ECO:0008006" key="4">
    <source>
        <dbReference type="Google" id="ProtNLM"/>
    </source>
</evidence>
<comment type="caution">
    <text evidence="2">The sequence shown here is derived from an EMBL/GenBank/DDBJ whole genome shotgun (WGS) entry which is preliminary data.</text>
</comment>
<keyword evidence="1" id="KW-1133">Transmembrane helix</keyword>
<reference evidence="3" key="1">
    <citation type="submission" date="2017-08" db="EMBL/GenBank/DDBJ databases">
        <title>A dynamic microbial community with high functional redundancy inhabits the cold, oxic subseafloor aquifer.</title>
        <authorList>
            <person name="Tully B.J."/>
            <person name="Wheat C.G."/>
            <person name="Glazer B.T."/>
            <person name="Huber J.A."/>
        </authorList>
    </citation>
    <scope>NUCLEOTIDE SEQUENCE [LARGE SCALE GENOMIC DNA]</scope>
</reference>
<keyword evidence="1" id="KW-0472">Membrane</keyword>
<organism evidence="2 3">
    <name type="scientific">SAR86 cluster bacterium</name>
    <dbReference type="NCBI Taxonomy" id="2030880"/>
    <lineage>
        <taxon>Bacteria</taxon>
        <taxon>Pseudomonadati</taxon>
        <taxon>Pseudomonadota</taxon>
        <taxon>Gammaproteobacteria</taxon>
        <taxon>SAR86 cluster</taxon>
    </lineage>
</organism>
<dbReference type="Proteomes" id="UP000228987">
    <property type="component" value="Unassembled WGS sequence"/>
</dbReference>